<feature type="compositionally biased region" description="Basic residues" evidence="1">
    <location>
        <begin position="1"/>
        <end position="12"/>
    </location>
</feature>
<feature type="compositionally biased region" description="Low complexity" evidence="1">
    <location>
        <begin position="13"/>
        <end position="28"/>
    </location>
</feature>
<reference evidence="2 3" key="1">
    <citation type="submission" date="2014-07" db="EMBL/GenBank/DDBJ databases">
        <title>Biosystematic studies on Modestobacter strains isolated from extreme hyper-arid desert soil and from historic building.</title>
        <authorList>
            <person name="Bukarasam K."/>
            <person name="Bull A."/>
            <person name="Girard G."/>
            <person name="van Wezel G."/>
            <person name="Goodfellow M."/>
        </authorList>
    </citation>
    <scope>NUCLEOTIDE SEQUENCE [LARGE SCALE GENOMIC DNA]</scope>
    <source>
        <strain evidence="2 3">KNN45-2b</strain>
    </source>
</reference>
<gene>
    <name evidence="2" type="ORF">IN07_21945</name>
</gene>
<evidence type="ECO:0008006" key="4">
    <source>
        <dbReference type="Google" id="ProtNLM"/>
    </source>
</evidence>
<keyword evidence="3" id="KW-1185">Reference proteome</keyword>
<dbReference type="AlphaFoldDB" id="A0A098Y2G9"/>
<dbReference type="EMBL" id="JPMX01000118">
    <property type="protein sequence ID" value="KGH44649.1"/>
    <property type="molecule type" value="Genomic_DNA"/>
</dbReference>
<evidence type="ECO:0000313" key="2">
    <source>
        <dbReference type="EMBL" id="KGH44649.1"/>
    </source>
</evidence>
<dbReference type="STRING" id="1522368.IN07_21945"/>
<protein>
    <recommendedName>
        <fullName evidence="4">ATP/GTP-binding protein</fullName>
    </recommendedName>
</protein>
<proteinExistence type="predicted"/>
<comment type="caution">
    <text evidence="2">The sequence shown here is derived from an EMBL/GenBank/DDBJ whole genome shotgun (WGS) entry which is preliminary data.</text>
</comment>
<evidence type="ECO:0000313" key="3">
    <source>
        <dbReference type="Proteomes" id="UP000029713"/>
    </source>
</evidence>
<sequence length="107" mass="12073">MPRRGGSRRGPGRARTTQPGRGPTTGRQPVEEASDGDWVVRPLSGAGSDKSYRCPGCDQLIPPRTPHLVTWPAYARDSDLDPWDTDSAADWRRHWHTACWRARGRRR</sequence>
<name>A0A098Y2G9_9ACTN</name>
<accession>A0A098Y2G9</accession>
<feature type="region of interest" description="Disordered" evidence="1">
    <location>
        <begin position="1"/>
        <end position="51"/>
    </location>
</feature>
<evidence type="ECO:0000256" key="1">
    <source>
        <dbReference type="SAM" id="MobiDB-lite"/>
    </source>
</evidence>
<organism evidence="2 3">
    <name type="scientific">Modestobacter caceresii</name>
    <dbReference type="NCBI Taxonomy" id="1522368"/>
    <lineage>
        <taxon>Bacteria</taxon>
        <taxon>Bacillati</taxon>
        <taxon>Actinomycetota</taxon>
        <taxon>Actinomycetes</taxon>
        <taxon>Geodermatophilales</taxon>
        <taxon>Geodermatophilaceae</taxon>
        <taxon>Modestobacter</taxon>
    </lineage>
</organism>
<dbReference type="Proteomes" id="UP000029713">
    <property type="component" value="Unassembled WGS sequence"/>
</dbReference>